<organism evidence="2 3">
    <name type="scientific">Aquilegia coerulea</name>
    <name type="common">Rocky mountain columbine</name>
    <dbReference type="NCBI Taxonomy" id="218851"/>
    <lineage>
        <taxon>Eukaryota</taxon>
        <taxon>Viridiplantae</taxon>
        <taxon>Streptophyta</taxon>
        <taxon>Embryophyta</taxon>
        <taxon>Tracheophyta</taxon>
        <taxon>Spermatophyta</taxon>
        <taxon>Magnoliopsida</taxon>
        <taxon>Ranunculales</taxon>
        <taxon>Ranunculaceae</taxon>
        <taxon>Thalictroideae</taxon>
        <taxon>Aquilegia</taxon>
    </lineage>
</organism>
<keyword evidence="1" id="KW-1133">Transmembrane helix</keyword>
<evidence type="ECO:0000256" key="1">
    <source>
        <dbReference type="SAM" id="Phobius"/>
    </source>
</evidence>
<name>A0A2G5CVF6_AQUCA</name>
<keyword evidence="1" id="KW-0812">Transmembrane</keyword>
<gene>
    <name evidence="2" type="ORF">AQUCO_03600149v1</name>
</gene>
<evidence type="ECO:0000313" key="2">
    <source>
        <dbReference type="EMBL" id="PIA35274.1"/>
    </source>
</evidence>
<accession>A0A2G5CVF6</accession>
<dbReference type="Proteomes" id="UP000230069">
    <property type="component" value="Unassembled WGS sequence"/>
</dbReference>
<keyword evidence="1" id="KW-0472">Membrane</keyword>
<protein>
    <submittedName>
        <fullName evidence="2">Uncharacterized protein</fullName>
    </submittedName>
</protein>
<dbReference type="EMBL" id="KZ305053">
    <property type="protein sequence ID" value="PIA35274.1"/>
    <property type="molecule type" value="Genomic_DNA"/>
</dbReference>
<proteinExistence type="predicted"/>
<evidence type="ECO:0000313" key="3">
    <source>
        <dbReference type="Proteomes" id="UP000230069"/>
    </source>
</evidence>
<feature type="transmembrane region" description="Helical" evidence="1">
    <location>
        <begin position="89"/>
        <end position="109"/>
    </location>
</feature>
<dbReference type="AlphaFoldDB" id="A0A2G5CVF6"/>
<keyword evidence="3" id="KW-1185">Reference proteome</keyword>
<dbReference type="InParanoid" id="A0A2G5CVF6"/>
<reference evidence="2 3" key="1">
    <citation type="submission" date="2017-09" db="EMBL/GenBank/DDBJ databases">
        <title>WGS assembly of Aquilegia coerulea Goldsmith.</title>
        <authorList>
            <person name="Hodges S."/>
            <person name="Kramer E."/>
            <person name="Nordborg M."/>
            <person name="Tomkins J."/>
            <person name="Borevitz J."/>
            <person name="Derieg N."/>
            <person name="Yan J."/>
            <person name="Mihaltcheva S."/>
            <person name="Hayes R.D."/>
            <person name="Rokhsar D."/>
        </authorList>
    </citation>
    <scope>NUCLEOTIDE SEQUENCE [LARGE SCALE GENOMIC DNA]</scope>
    <source>
        <strain evidence="3">cv. Goldsmith</strain>
    </source>
</reference>
<sequence>MMLRHEFLKDGDDGSMYPVNGPPLSIRRRLLWTPHNLPLTQPHALFQTRSMSFFLLCSKHTFTCIISKTHLIVKKLKIMFLYPMVRNPNLIITPQFYMMLTLMFLIMFFSTHGF</sequence>